<dbReference type="RefSeq" id="WP_085091869.1">
    <property type="nucleotide sequence ID" value="NZ_FXAK01000010.1"/>
</dbReference>
<accession>A0A1X7HRS0</accession>
<dbReference type="EMBL" id="FXAK01000010">
    <property type="protein sequence ID" value="SMF90907.1"/>
    <property type="molecule type" value="Genomic_DNA"/>
</dbReference>
<reference evidence="1 2" key="1">
    <citation type="submission" date="2017-04" db="EMBL/GenBank/DDBJ databases">
        <authorList>
            <person name="Afonso C.L."/>
            <person name="Miller P.J."/>
            <person name="Scott M.A."/>
            <person name="Spackman E."/>
            <person name="Goraichik I."/>
            <person name="Dimitrov K.M."/>
            <person name="Suarez D.L."/>
            <person name="Swayne D.E."/>
        </authorList>
    </citation>
    <scope>NUCLEOTIDE SEQUENCE [LARGE SCALE GENOMIC DNA]</scope>
    <source>
        <strain evidence="1 2">A2P</strain>
    </source>
</reference>
<gene>
    <name evidence="1" type="ORF">SAMN02982917_0036</name>
</gene>
<organism evidence="1 2">
    <name type="scientific">Azospirillum oryzae</name>
    <dbReference type="NCBI Taxonomy" id="286727"/>
    <lineage>
        <taxon>Bacteria</taxon>
        <taxon>Pseudomonadati</taxon>
        <taxon>Pseudomonadota</taxon>
        <taxon>Alphaproteobacteria</taxon>
        <taxon>Rhodospirillales</taxon>
        <taxon>Azospirillaceae</taxon>
        <taxon>Azospirillum</taxon>
    </lineage>
</organism>
<dbReference type="AlphaFoldDB" id="A0A1X7HRS0"/>
<dbReference type="STRING" id="286727.SAMN02982917_0036"/>
<name>A0A1X7HRS0_9PROT</name>
<dbReference type="Gene3D" id="2.60.120.380">
    <property type="match status" value="1"/>
</dbReference>
<dbReference type="Proteomes" id="UP000192936">
    <property type="component" value="Unassembled WGS sequence"/>
</dbReference>
<protein>
    <submittedName>
        <fullName evidence="1">Uncharacterized protein</fullName>
    </submittedName>
</protein>
<evidence type="ECO:0000313" key="2">
    <source>
        <dbReference type="Proteomes" id="UP000192936"/>
    </source>
</evidence>
<sequence length="232" mass="24649">MADDALSSVNSLVSSLNASINNAVEAIKKSQSNQAVGDVKEYSKTVNKSALNTNAGATDIGVISKNTTRLNVASTLAANDKVDFYKFKVVTKGELTMGQVGDDGVHVQLMNRLGRVMADSDPKAGDNYTAFKKLQAGNLTVDKGDYTLRVTRDKGQSDKDPKNYAMQLVMGNYSQDYDTVAKQPAKGDTGLTLSTGQQATLDGLNQAISSMNSIPTGQTGTQKLMGSFSLFV</sequence>
<dbReference type="OrthoDB" id="7345339at2"/>
<proteinExistence type="predicted"/>
<evidence type="ECO:0000313" key="1">
    <source>
        <dbReference type="EMBL" id="SMF90907.1"/>
    </source>
</evidence>